<feature type="region of interest" description="Disordered" evidence="1">
    <location>
        <begin position="241"/>
        <end position="262"/>
    </location>
</feature>
<feature type="compositionally biased region" description="Basic residues" evidence="1">
    <location>
        <begin position="320"/>
        <end position="330"/>
    </location>
</feature>
<evidence type="ECO:0000256" key="1">
    <source>
        <dbReference type="SAM" id="MobiDB-lite"/>
    </source>
</evidence>
<feature type="region of interest" description="Disordered" evidence="1">
    <location>
        <begin position="386"/>
        <end position="433"/>
    </location>
</feature>
<protein>
    <recommendedName>
        <fullName evidence="4">Mucin</fullName>
    </recommendedName>
</protein>
<feature type="region of interest" description="Disordered" evidence="1">
    <location>
        <begin position="62"/>
        <end position="82"/>
    </location>
</feature>
<feature type="compositionally biased region" description="Basic and acidic residues" evidence="1">
    <location>
        <begin position="424"/>
        <end position="433"/>
    </location>
</feature>
<feature type="compositionally biased region" description="Polar residues" evidence="1">
    <location>
        <begin position="386"/>
        <end position="406"/>
    </location>
</feature>
<proteinExistence type="predicted"/>
<accession>A0ABR1HUE5</accession>
<feature type="region of interest" description="Disordered" evidence="1">
    <location>
        <begin position="1"/>
        <end position="49"/>
    </location>
</feature>
<dbReference type="EMBL" id="JAZAVJ010000002">
    <property type="protein sequence ID" value="KAK7424898.1"/>
    <property type="molecule type" value="Genomic_DNA"/>
</dbReference>
<feature type="compositionally biased region" description="Low complexity" evidence="1">
    <location>
        <begin position="332"/>
        <end position="349"/>
    </location>
</feature>
<evidence type="ECO:0000313" key="2">
    <source>
        <dbReference type="EMBL" id="KAK7424898.1"/>
    </source>
</evidence>
<feature type="region of interest" description="Disordered" evidence="1">
    <location>
        <begin position="304"/>
        <end position="354"/>
    </location>
</feature>
<feature type="region of interest" description="Disordered" evidence="1">
    <location>
        <begin position="101"/>
        <end position="125"/>
    </location>
</feature>
<organism evidence="2 3">
    <name type="scientific">Neonectria punicea</name>
    <dbReference type="NCBI Taxonomy" id="979145"/>
    <lineage>
        <taxon>Eukaryota</taxon>
        <taxon>Fungi</taxon>
        <taxon>Dikarya</taxon>
        <taxon>Ascomycota</taxon>
        <taxon>Pezizomycotina</taxon>
        <taxon>Sordariomycetes</taxon>
        <taxon>Hypocreomycetidae</taxon>
        <taxon>Hypocreales</taxon>
        <taxon>Nectriaceae</taxon>
        <taxon>Neonectria</taxon>
    </lineage>
</organism>
<reference evidence="2 3" key="1">
    <citation type="journal article" date="2025" name="Microbiol. Resour. Announc.">
        <title>Draft genome sequences for Neonectria magnoliae and Neonectria punicea, canker pathogens of Liriodendron tulipifera and Acer saccharum in West Virginia.</title>
        <authorList>
            <person name="Petronek H.M."/>
            <person name="Kasson M.T."/>
            <person name="Metheny A.M."/>
            <person name="Stauder C.M."/>
            <person name="Lovett B."/>
            <person name="Lynch S.C."/>
            <person name="Garnas J.R."/>
            <person name="Kasson L.R."/>
            <person name="Stajich J.E."/>
        </authorList>
    </citation>
    <scope>NUCLEOTIDE SEQUENCE [LARGE SCALE GENOMIC DNA]</scope>
    <source>
        <strain evidence="2 3">NRRL 64653</strain>
    </source>
</reference>
<feature type="compositionally biased region" description="Low complexity" evidence="1">
    <location>
        <begin position="246"/>
        <end position="262"/>
    </location>
</feature>
<evidence type="ECO:0000313" key="3">
    <source>
        <dbReference type="Proteomes" id="UP001498476"/>
    </source>
</evidence>
<evidence type="ECO:0008006" key="4">
    <source>
        <dbReference type="Google" id="ProtNLM"/>
    </source>
</evidence>
<feature type="compositionally biased region" description="Basic and acidic residues" evidence="1">
    <location>
        <begin position="637"/>
        <end position="646"/>
    </location>
</feature>
<feature type="region of interest" description="Disordered" evidence="1">
    <location>
        <begin position="620"/>
        <end position="681"/>
    </location>
</feature>
<comment type="caution">
    <text evidence="2">The sequence shown here is derived from an EMBL/GenBank/DDBJ whole genome shotgun (WGS) entry which is preliminary data.</text>
</comment>
<name>A0ABR1HUE5_9HYPO</name>
<gene>
    <name evidence="2" type="ORF">QQX98_000174</name>
</gene>
<dbReference type="Proteomes" id="UP001498476">
    <property type="component" value="Unassembled WGS sequence"/>
</dbReference>
<keyword evidence="3" id="KW-1185">Reference proteome</keyword>
<feature type="region of interest" description="Disordered" evidence="1">
    <location>
        <begin position="498"/>
        <end position="533"/>
    </location>
</feature>
<sequence length="766" mass="86119">MGQGDGEEVTPLSCPGWTRGRRLGRDPVSDTEEGDGNRDRNADDNFDVNNKSFLETATLNSLSGSLSQHRPQRARDTDVADCTHVPRESAYAYSNTSMRAQPCAYPQPRRPSTAYASSTGRPQDLGDETFLLSRQTSATTMTTSSGGRTAVDATNSAHLPPLSSRQSLWLQEPKVELYLPLEMRNDDSHLSSLHHRQDLLDSLDNELLLPDSHLFTSDDRPSSSRSHLRYWRRTRSPDASKYLRVSSDGSSPSPSLDSSRPSMMITRDEFEALPPTIQRKYFTTIERSLLALSPEPDELLRLESLGHNDTCSPEPEPTKPSKRRRHHKSRATSDSPISSPRRSRITSTDQRFYASLPEKIKRQHLTEEEQLAAHYRRQTLIFSNSDESSVKIATSQPKDQKMQSPLGSPALSDDHSSMSSMPPPHDDHAVRGSEVKRTDSFYDSFRWLEEDDGLDLRLYLDDYHINLREEVPVPNSKNRRPSFRRHLSINKLPFGRSSLSYTRPAVGTPTSPTLMSPSQSPEPGSGSGVNTRRRSRAMSLISPNKQSMPSMAEAIDPEAAHYQDPEARMKLRVFLASPQKFDEAIEFGFPSAEGMQAQGPRVVKGKEGTEVSEKYRSFLEDDRSSAYSDGVSVPDPDSPKTPHLFEKPVFARSVRPSTERSSDRSTCLRGDASRDPSSTREMTLRMTLTRPDLRANEEQIYGWKQPVSSRATTARDESVSSPLIYARDEKRKESIERQLAAMDQWTDGAPPENGVVKRIWNRVRRS</sequence>